<keyword evidence="2" id="KW-1185">Reference proteome</keyword>
<sequence>MAPAVCLGFGTMPIEEYYNYINQFDDGTILNIATEGPYYPNLRTIVINLVRIMGTVHYTLTTRISQEEMDRFNRVLPRLDSAHQDYPDFRQQITDWRRCRRKLITTAESSAAELDVNFCIITITRLIGSCFELLNSLDSDTNQGIRFIATEFASNLSLTFAVITETMFQLVPHIGCVSLICSFAEMLRSKTIINRIIKTMKEDREKFEFLNKWFTDTKVLDDYVTRLFPHRIDLNILMGIEETLTNLSNDQKIFAAVLLSNIKNNTRLFKDARFLSKNFHFCRCSAAKEWYKRMIVCEYPTDQEQAMETFGNELMELQTFSFNLGPIMEIGIFNLKALKLPRSILSGLHSVVFLYCYRGLENGFKHPYSDNLRKIARNSQSFLNTMENIRLRDL</sequence>
<evidence type="ECO:0000313" key="2">
    <source>
        <dbReference type="Proteomes" id="UP001054837"/>
    </source>
</evidence>
<organism evidence="1 2">
    <name type="scientific">Caerostris darwini</name>
    <dbReference type="NCBI Taxonomy" id="1538125"/>
    <lineage>
        <taxon>Eukaryota</taxon>
        <taxon>Metazoa</taxon>
        <taxon>Ecdysozoa</taxon>
        <taxon>Arthropoda</taxon>
        <taxon>Chelicerata</taxon>
        <taxon>Arachnida</taxon>
        <taxon>Araneae</taxon>
        <taxon>Araneomorphae</taxon>
        <taxon>Entelegynae</taxon>
        <taxon>Araneoidea</taxon>
        <taxon>Araneidae</taxon>
        <taxon>Caerostris</taxon>
    </lineage>
</organism>
<dbReference type="Proteomes" id="UP001054837">
    <property type="component" value="Unassembled WGS sequence"/>
</dbReference>
<reference evidence="1 2" key="1">
    <citation type="submission" date="2021-06" db="EMBL/GenBank/DDBJ databases">
        <title>Caerostris darwini draft genome.</title>
        <authorList>
            <person name="Kono N."/>
            <person name="Arakawa K."/>
        </authorList>
    </citation>
    <scope>NUCLEOTIDE SEQUENCE [LARGE SCALE GENOMIC DNA]</scope>
</reference>
<gene>
    <name evidence="1" type="ORF">CDAR_412601</name>
</gene>
<evidence type="ECO:0000313" key="1">
    <source>
        <dbReference type="EMBL" id="GIY09872.1"/>
    </source>
</evidence>
<protein>
    <recommendedName>
        <fullName evidence="3">Odorant receptor</fullName>
    </recommendedName>
</protein>
<proteinExistence type="predicted"/>
<name>A0AAV4QNU6_9ARAC</name>
<comment type="caution">
    <text evidence="1">The sequence shown here is derived from an EMBL/GenBank/DDBJ whole genome shotgun (WGS) entry which is preliminary data.</text>
</comment>
<dbReference type="AlphaFoldDB" id="A0AAV4QNU6"/>
<evidence type="ECO:0008006" key="3">
    <source>
        <dbReference type="Google" id="ProtNLM"/>
    </source>
</evidence>
<accession>A0AAV4QNU6</accession>
<dbReference type="EMBL" id="BPLQ01004692">
    <property type="protein sequence ID" value="GIY09872.1"/>
    <property type="molecule type" value="Genomic_DNA"/>
</dbReference>